<accession>A0AAJ0U7S8</accession>
<reference evidence="2" key="1">
    <citation type="submission" date="2017-08" db="EMBL/GenBank/DDBJ databases">
        <authorList>
            <person name="Imhoff J.F."/>
            <person name="Rahn T."/>
            <person name="Kuenzel S."/>
            <person name="Neulinger S.C."/>
        </authorList>
    </citation>
    <scope>NUCLEOTIDE SEQUENCE</scope>
    <source>
        <strain evidence="2">DSM 11080</strain>
    </source>
</reference>
<dbReference type="RefSeq" id="WP_200348365.1">
    <property type="nucleotide sequence ID" value="NZ_NRSJ01000055.1"/>
</dbReference>
<sequence length="65" mass="7733">MTQDAATADNPAASKPKNKEPYQQAYYPPVPTGFTRFMRSNLVWQFWRFLVINLKIFKLMFRSHH</sequence>
<comment type="caution">
    <text evidence="2">The sequence shown here is derived from an EMBL/GenBank/DDBJ whole genome shotgun (WGS) entry which is preliminary data.</text>
</comment>
<evidence type="ECO:0000313" key="3">
    <source>
        <dbReference type="Proteomes" id="UP001296776"/>
    </source>
</evidence>
<reference evidence="2" key="2">
    <citation type="journal article" date="2020" name="Microorganisms">
        <title>Osmotic Adaptation and Compatible Solute Biosynthesis of Phototrophic Bacteria as Revealed from Genome Analyses.</title>
        <authorList>
            <person name="Imhoff J.F."/>
            <person name="Rahn T."/>
            <person name="Kunzel S."/>
            <person name="Keller A."/>
            <person name="Neulinger S.C."/>
        </authorList>
    </citation>
    <scope>NUCLEOTIDE SEQUENCE</scope>
    <source>
        <strain evidence="2">DSM 11080</strain>
    </source>
</reference>
<dbReference type="Proteomes" id="UP001296776">
    <property type="component" value="Unassembled WGS sequence"/>
</dbReference>
<organism evidence="2 3">
    <name type="scientific">Halochromatium glycolicum</name>
    <dbReference type="NCBI Taxonomy" id="85075"/>
    <lineage>
        <taxon>Bacteria</taxon>
        <taxon>Pseudomonadati</taxon>
        <taxon>Pseudomonadota</taxon>
        <taxon>Gammaproteobacteria</taxon>
        <taxon>Chromatiales</taxon>
        <taxon>Chromatiaceae</taxon>
        <taxon>Halochromatium</taxon>
    </lineage>
</organism>
<evidence type="ECO:0000256" key="1">
    <source>
        <dbReference type="SAM" id="MobiDB-lite"/>
    </source>
</evidence>
<name>A0AAJ0U7S8_9GAMM</name>
<proteinExistence type="predicted"/>
<gene>
    <name evidence="2" type="ORF">CKO40_20700</name>
</gene>
<dbReference type="EMBL" id="NRSJ01000055">
    <property type="protein sequence ID" value="MBK1706889.1"/>
    <property type="molecule type" value="Genomic_DNA"/>
</dbReference>
<feature type="region of interest" description="Disordered" evidence="1">
    <location>
        <begin position="1"/>
        <end position="24"/>
    </location>
</feature>
<protein>
    <submittedName>
        <fullName evidence="2">Uncharacterized protein</fullName>
    </submittedName>
</protein>
<keyword evidence="3" id="KW-1185">Reference proteome</keyword>
<evidence type="ECO:0000313" key="2">
    <source>
        <dbReference type="EMBL" id="MBK1706889.1"/>
    </source>
</evidence>
<dbReference type="AlphaFoldDB" id="A0AAJ0U7S8"/>